<evidence type="ECO:0000259" key="1">
    <source>
        <dbReference type="Pfam" id="PF13290"/>
    </source>
</evidence>
<organism evidence="2 3">
    <name type="scientific">Prosthecobacter algae</name>
    <dbReference type="NCBI Taxonomy" id="1144682"/>
    <lineage>
        <taxon>Bacteria</taxon>
        <taxon>Pseudomonadati</taxon>
        <taxon>Verrucomicrobiota</taxon>
        <taxon>Verrucomicrobiia</taxon>
        <taxon>Verrucomicrobiales</taxon>
        <taxon>Verrucomicrobiaceae</taxon>
        <taxon>Prosthecobacter</taxon>
    </lineage>
</organism>
<evidence type="ECO:0000313" key="2">
    <source>
        <dbReference type="EMBL" id="GAA5137397.1"/>
    </source>
</evidence>
<dbReference type="Pfam" id="PF13290">
    <property type="entry name" value="CHB_HEX_C_1"/>
    <property type="match status" value="1"/>
</dbReference>
<sequence length="241" mass="25621">MDPLVSVQQDLAGRLLSSSLLADVAIFDLRPRTEEEATAIVQTINNALAGMIGPRGRAGLAIMIPVPGFDVDRPDAPGVVGDIIMTVQILEKMMQNEGPEGTGITCEACAWTVMRLGHQLMLRPNQLLYASKMRPLDVGDQEDWDADVAWEVEFRLRGGVDALPAADIPNITLEDELVTITTATSGAKILVTTDGSWPWTGNPNASVYDTPFAAPVAGTSVRAITTKPGLADSGAAELTIQ</sequence>
<dbReference type="RefSeq" id="WP_345735662.1">
    <property type="nucleotide sequence ID" value="NZ_BAABIA010000003.1"/>
</dbReference>
<feature type="domain" description="GH29D-like beta-sandwich" evidence="1">
    <location>
        <begin position="176"/>
        <end position="233"/>
    </location>
</feature>
<dbReference type="InterPro" id="IPR059177">
    <property type="entry name" value="GH29D-like_dom"/>
</dbReference>
<name>A0ABP9P0U6_9BACT</name>
<keyword evidence="3" id="KW-1185">Reference proteome</keyword>
<reference evidence="3" key="1">
    <citation type="journal article" date="2019" name="Int. J. Syst. Evol. Microbiol.">
        <title>The Global Catalogue of Microorganisms (GCM) 10K type strain sequencing project: providing services to taxonomists for standard genome sequencing and annotation.</title>
        <authorList>
            <consortium name="The Broad Institute Genomics Platform"/>
            <consortium name="The Broad Institute Genome Sequencing Center for Infectious Disease"/>
            <person name="Wu L."/>
            <person name="Ma J."/>
        </authorList>
    </citation>
    <scope>NUCLEOTIDE SEQUENCE [LARGE SCALE GENOMIC DNA]</scope>
    <source>
        <strain evidence="3">JCM 18053</strain>
    </source>
</reference>
<gene>
    <name evidence="2" type="ORF">GCM10023213_14010</name>
</gene>
<dbReference type="EMBL" id="BAABIA010000003">
    <property type="protein sequence ID" value="GAA5137397.1"/>
    <property type="molecule type" value="Genomic_DNA"/>
</dbReference>
<evidence type="ECO:0000313" key="3">
    <source>
        <dbReference type="Proteomes" id="UP001499852"/>
    </source>
</evidence>
<protein>
    <recommendedName>
        <fullName evidence="1">GH29D-like beta-sandwich domain-containing protein</fullName>
    </recommendedName>
</protein>
<proteinExistence type="predicted"/>
<accession>A0ABP9P0U6</accession>
<dbReference type="Proteomes" id="UP001499852">
    <property type="component" value="Unassembled WGS sequence"/>
</dbReference>
<comment type="caution">
    <text evidence="2">The sequence shown here is derived from an EMBL/GenBank/DDBJ whole genome shotgun (WGS) entry which is preliminary data.</text>
</comment>